<feature type="domain" description="EamA" evidence="7">
    <location>
        <begin position="108"/>
        <end position="243"/>
    </location>
</feature>
<dbReference type="InterPro" id="IPR000620">
    <property type="entry name" value="EamA_dom"/>
</dbReference>
<protein>
    <recommendedName>
        <fullName evidence="7">EamA domain-containing protein</fullName>
    </recommendedName>
</protein>
<sequence length="251" mass="26718">LILLMLIRGRQKLNGKDLLRLLAMGIIYPGLYFLFETTGLTRIPAFLASIIIASIPALTGIIAHVFLKERMGLRGWGGIFLSVIGVALVVLLADRKVPSTGQPPVSLSGVLLTGGAAIMGAIYITLIRHLTRSYQPLTLTTAQSIIGSLLFLPMASIELARGQFNFNLWGLIALGFLGIVVSVVAFLSFTKALTMIEASKASLFLNIIPIISLILGWLLLGEGINSGQGIGTLVVIGGVLLATWSPKKVTD</sequence>
<feature type="domain" description="EamA" evidence="7">
    <location>
        <begin position="2"/>
        <end position="90"/>
    </location>
</feature>
<accession>A0A0F9B119</accession>
<feature type="transmembrane region" description="Helical" evidence="6">
    <location>
        <begin position="73"/>
        <end position="93"/>
    </location>
</feature>
<gene>
    <name evidence="8" type="ORF">LCGC14_2585720</name>
</gene>
<dbReference type="AlphaFoldDB" id="A0A0F9B119"/>
<dbReference type="EMBL" id="LAZR01043280">
    <property type="protein sequence ID" value="KKL07467.1"/>
    <property type="molecule type" value="Genomic_DNA"/>
</dbReference>
<proteinExistence type="predicted"/>
<evidence type="ECO:0000256" key="1">
    <source>
        <dbReference type="ARBA" id="ARBA00004651"/>
    </source>
</evidence>
<dbReference type="SUPFAM" id="SSF103481">
    <property type="entry name" value="Multidrug resistance efflux transporter EmrE"/>
    <property type="match status" value="2"/>
</dbReference>
<evidence type="ECO:0000259" key="7">
    <source>
        <dbReference type="Pfam" id="PF00892"/>
    </source>
</evidence>
<feature type="transmembrane region" description="Helical" evidence="6">
    <location>
        <begin position="105"/>
        <end position="125"/>
    </location>
</feature>
<feature type="transmembrane region" description="Helical" evidence="6">
    <location>
        <begin position="168"/>
        <end position="189"/>
    </location>
</feature>
<evidence type="ECO:0000256" key="5">
    <source>
        <dbReference type="ARBA" id="ARBA00023136"/>
    </source>
</evidence>
<keyword evidence="2" id="KW-1003">Cell membrane</keyword>
<dbReference type="Gene3D" id="1.10.3730.20">
    <property type="match status" value="2"/>
</dbReference>
<dbReference type="PANTHER" id="PTHR32322:SF18">
    <property type="entry name" value="S-ADENOSYLMETHIONINE_S-ADENOSYLHOMOCYSTEINE TRANSPORTER"/>
    <property type="match status" value="1"/>
</dbReference>
<keyword evidence="4 6" id="KW-1133">Transmembrane helix</keyword>
<evidence type="ECO:0000313" key="8">
    <source>
        <dbReference type="EMBL" id="KKL07467.1"/>
    </source>
</evidence>
<keyword evidence="5 6" id="KW-0472">Membrane</keyword>
<dbReference type="PANTHER" id="PTHR32322">
    <property type="entry name" value="INNER MEMBRANE TRANSPORTER"/>
    <property type="match status" value="1"/>
</dbReference>
<dbReference type="GO" id="GO:0005886">
    <property type="term" value="C:plasma membrane"/>
    <property type="evidence" value="ECO:0007669"/>
    <property type="project" value="UniProtKB-SubCell"/>
</dbReference>
<dbReference type="InterPro" id="IPR037185">
    <property type="entry name" value="EmrE-like"/>
</dbReference>
<comment type="caution">
    <text evidence="8">The sequence shown here is derived from an EMBL/GenBank/DDBJ whole genome shotgun (WGS) entry which is preliminary data.</text>
</comment>
<feature type="transmembrane region" description="Helical" evidence="6">
    <location>
        <begin position="201"/>
        <end position="220"/>
    </location>
</feature>
<evidence type="ECO:0000256" key="4">
    <source>
        <dbReference type="ARBA" id="ARBA00022989"/>
    </source>
</evidence>
<evidence type="ECO:0000256" key="2">
    <source>
        <dbReference type="ARBA" id="ARBA00022475"/>
    </source>
</evidence>
<feature type="transmembrane region" description="Helical" evidence="6">
    <location>
        <begin position="137"/>
        <end position="156"/>
    </location>
</feature>
<organism evidence="8">
    <name type="scientific">marine sediment metagenome</name>
    <dbReference type="NCBI Taxonomy" id="412755"/>
    <lineage>
        <taxon>unclassified sequences</taxon>
        <taxon>metagenomes</taxon>
        <taxon>ecological metagenomes</taxon>
    </lineage>
</organism>
<evidence type="ECO:0000256" key="6">
    <source>
        <dbReference type="SAM" id="Phobius"/>
    </source>
</evidence>
<name>A0A0F9B119_9ZZZZ</name>
<comment type="subcellular location">
    <subcellularLocation>
        <location evidence="1">Cell membrane</location>
        <topology evidence="1">Multi-pass membrane protein</topology>
    </subcellularLocation>
</comment>
<dbReference type="InterPro" id="IPR050638">
    <property type="entry name" value="AA-Vitamin_Transporters"/>
</dbReference>
<feature type="transmembrane region" description="Helical" evidence="6">
    <location>
        <begin position="47"/>
        <end position="66"/>
    </location>
</feature>
<feature type="non-terminal residue" evidence="8">
    <location>
        <position position="1"/>
    </location>
</feature>
<dbReference type="Pfam" id="PF00892">
    <property type="entry name" value="EamA"/>
    <property type="match status" value="2"/>
</dbReference>
<feature type="transmembrane region" description="Helical" evidence="6">
    <location>
        <begin position="226"/>
        <end position="244"/>
    </location>
</feature>
<evidence type="ECO:0000256" key="3">
    <source>
        <dbReference type="ARBA" id="ARBA00022692"/>
    </source>
</evidence>
<feature type="transmembrane region" description="Helical" evidence="6">
    <location>
        <begin position="18"/>
        <end position="35"/>
    </location>
</feature>
<keyword evidence="3 6" id="KW-0812">Transmembrane</keyword>
<reference evidence="8" key="1">
    <citation type="journal article" date="2015" name="Nature">
        <title>Complex archaea that bridge the gap between prokaryotes and eukaryotes.</title>
        <authorList>
            <person name="Spang A."/>
            <person name="Saw J.H."/>
            <person name="Jorgensen S.L."/>
            <person name="Zaremba-Niedzwiedzka K."/>
            <person name="Martijn J."/>
            <person name="Lind A.E."/>
            <person name="van Eijk R."/>
            <person name="Schleper C."/>
            <person name="Guy L."/>
            <person name="Ettema T.J."/>
        </authorList>
    </citation>
    <scope>NUCLEOTIDE SEQUENCE</scope>
</reference>